<reference evidence="1 2" key="1">
    <citation type="submission" date="2021-07" db="EMBL/GenBank/DDBJ databases">
        <title>Flavobacterium sp. nov. isolated from sediment on the Taihu Lake.</title>
        <authorList>
            <person name="Qu J.-H."/>
        </authorList>
    </citation>
    <scope>NUCLEOTIDE SEQUENCE [LARGE SCALE GENOMIC DNA]</scope>
    <source>
        <strain evidence="1 2">NAS39</strain>
    </source>
</reference>
<dbReference type="EMBL" id="JAHWYN010000011">
    <property type="protein sequence ID" value="MBW4361373.1"/>
    <property type="molecule type" value="Genomic_DNA"/>
</dbReference>
<comment type="caution">
    <text evidence="1">The sequence shown here is derived from an EMBL/GenBank/DDBJ whole genome shotgun (WGS) entry which is preliminary data.</text>
</comment>
<name>A0ABS6XXG8_9FLAO</name>
<dbReference type="RefSeq" id="WP_219317878.1">
    <property type="nucleotide sequence ID" value="NZ_JAHWYN010000011.1"/>
</dbReference>
<gene>
    <name evidence="1" type="ORF">KZH69_12850</name>
</gene>
<dbReference type="Proteomes" id="UP000812031">
    <property type="component" value="Unassembled WGS sequence"/>
</dbReference>
<organism evidence="1 2">
    <name type="scientific">Flavobacterium taihuense</name>
    <dbReference type="NCBI Taxonomy" id="2857508"/>
    <lineage>
        <taxon>Bacteria</taxon>
        <taxon>Pseudomonadati</taxon>
        <taxon>Bacteroidota</taxon>
        <taxon>Flavobacteriia</taxon>
        <taxon>Flavobacteriales</taxon>
        <taxon>Flavobacteriaceae</taxon>
        <taxon>Flavobacterium</taxon>
    </lineage>
</organism>
<evidence type="ECO:0000313" key="1">
    <source>
        <dbReference type="EMBL" id="MBW4361373.1"/>
    </source>
</evidence>
<accession>A0ABS6XXG8</accession>
<protein>
    <submittedName>
        <fullName evidence="1">Uncharacterized protein</fullName>
    </submittedName>
</protein>
<proteinExistence type="predicted"/>
<sequence length="81" mass="8617">MIRALFVFCFGISVQSQTYTSWKVGSTTDVSSTTTGGMCLMGGGTDNDDAIKWMLQKSGGGDVVVLRSAVTDATILIYIQI</sequence>
<keyword evidence="2" id="KW-1185">Reference proteome</keyword>
<evidence type="ECO:0000313" key="2">
    <source>
        <dbReference type="Proteomes" id="UP000812031"/>
    </source>
</evidence>